<dbReference type="EMBL" id="LR797275">
    <property type="protein sequence ID" value="CAB4199147.1"/>
    <property type="molecule type" value="Genomic_DNA"/>
</dbReference>
<evidence type="ECO:0000313" key="7">
    <source>
        <dbReference type="EMBL" id="CAB4212465.1"/>
    </source>
</evidence>
<evidence type="ECO:0000313" key="5">
    <source>
        <dbReference type="EMBL" id="CAB4186437.1"/>
    </source>
</evidence>
<sequence>MFSKLTNENSEKNEQATNLKIGLRTAEEIEEYLRTDSAFRVVCASYAIMLEDLVGEREFTSERTKRMILNMQADLRYKAQKLMKLSPTLKIRAEAFLHELKKEIR</sequence>
<organism evidence="2">
    <name type="scientific">uncultured Caudovirales phage</name>
    <dbReference type="NCBI Taxonomy" id="2100421"/>
    <lineage>
        <taxon>Viruses</taxon>
        <taxon>Duplodnaviria</taxon>
        <taxon>Heunggongvirae</taxon>
        <taxon>Uroviricota</taxon>
        <taxon>Caudoviricetes</taxon>
        <taxon>Peduoviridae</taxon>
        <taxon>Maltschvirus</taxon>
        <taxon>Maltschvirus maltsch</taxon>
    </lineage>
</organism>
<dbReference type="EMBL" id="LR796856">
    <property type="protein sequence ID" value="CAB4170239.1"/>
    <property type="molecule type" value="Genomic_DNA"/>
</dbReference>
<evidence type="ECO:0000313" key="4">
    <source>
        <dbReference type="EMBL" id="CAB4182901.1"/>
    </source>
</evidence>
<dbReference type="EMBL" id="LR796449">
    <property type="protein sequence ID" value="CAB4145646.1"/>
    <property type="molecule type" value="Genomic_DNA"/>
</dbReference>
<protein>
    <submittedName>
        <fullName evidence="2">Uncharacterized protein</fullName>
    </submittedName>
</protein>
<dbReference type="EMBL" id="LR797028">
    <property type="protein sequence ID" value="CAB4182901.1"/>
    <property type="molecule type" value="Genomic_DNA"/>
</dbReference>
<evidence type="ECO:0000313" key="1">
    <source>
        <dbReference type="EMBL" id="CAB4145646.1"/>
    </source>
</evidence>
<name>A0A6J5PEG7_9CAUD</name>
<accession>A0A6J5PEG7</accession>
<gene>
    <name evidence="4" type="ORF">UFOVP1088_27</name>
    <name evidence="5" type="ORF">UFOVP1149_36</name>
    <name evidence="6" type="ORF">UFOVP1330_23</name>
    <name evidence="7" type="ORF">UFOVP1441_17</name>
    <name evidence="1" type="ORF">UFOVP486_24</name>
    <name evidence="2" type="ORF">UFOVP911_5</name>
    <name evidence="3" type="ORF">UFOVP997_47</name>
</gene>
<evidence type="ECO:0000313" key="6">
    <source>
        <dbReference type="EMBL" id="CAB4199147.1"/>
    </source>
</evidence>
<proteinExistence type="predicted"/>
<evidence type="ECO:0000313" key="3">
    <source>
        <dbReference type="EMBL" id="CAB4177409.1"/>
    </source>
</evidence>
<dbReference type="EMBL" id="LR796949">
    <property type="protein sequence ID" value="CAB4177409.1"/>
    <property type="molecule type" value="Genomic_DNA"/>
</dbReference>
<dbReference type="EMBL" id="LR797095">
    <property type="protein sequence ID" value="CAB4186437.1"/>
    <property type="molecule type" value="Genomic_DNA"/>
</dbReference>
<reference evidence="2" key="1">
    <citation type="submission" date="2020-05" db="EMBL/GenBank/DDBJ databases">
        <authorList>
            <person name="Chiriac C."/>
            <person name="Salcher M."/>
            <person name="Ghai R."/>
            <person name="Kavagutti S V."/>
        </authorList>
    </citation>
    <scope>NUCLEOTIDE SEQUENCE</scope>
</reference>
<evidence type="ECO:0000313" key="2">
    <source>
        <dbReference type="EMBL" id="CAB4170239.1"/>
    </source>
</evidence>
<dbReference type="EMBL" id="LR797387">
    <property type="protein sequence ID" value="CAB4212465.1"/>
    <property type="molecule type" value="Genomic_DNA"/>
</dbReference>